<sequence length="195" mass="20648">SLCQRLHQHQGNIPSTAHPEVLGVHMQLVTVQLGQLGEGVLDVVQVLHSIPKGGEHFLAMGADHGVAQDGGGAGEVSKGGKEPLGPGVDNQQPGFGPAFGHIDLAPEADDELLLLSSPVHHGGGWRVASQHVPGWVPLTQFQTAALCTAVREEITTWVCWVLPPSTPAACMWFLSLPLPEGPPRLGFSLFFPISY</sequence>
<evidence type="ECO:0000313" key="3">
    <source>
        <dbReference type="Proteomes" id="UP000694428"/>
    </source>
</evidence>
<reference evidence="2" key="2">
    <citation type="submission" date="2025-09" db="UniProtKB">
        <authorList>
            <consortium name="Ensembl"/>
        </authorList>
    </citation>
    <scope>IDENTIFICATION</scope>
</reference>
<dbReference type="AlphaFoldDB" id="A0A8C9LA88"/>
<protein>
    <submittedName>
        <fullName evidence="2">Uncharacterized protein</fullName>
    </submittedName>
</protein>
<feature type="region of interest" description="Disordered" evidence="1">
    <location>
        <begin position="68"/>
        <end position="89"/>
    </location>
</feature>
<name>A0A8C9LA88_PAVCR</name>
<dbReference type="Ensembl" id="ENSPSTT00000013060.1">
    <property type="protein sequence ID" value="ENSPSTP00000012453.1"/>
    <property type="gene ID" value="ENSPSTG00000008793.1"/>
</dbReference>
<reference evidence="2" key="1">
    <citation type="submission" date="2025-08" db="UniProtKB">
        <authorList>
            <consortium name="Ensembl"/>
        </authorList>
    </citation>
    <scope>IDENTIFICATION</scope>
</reference>
<keyword evidence="3" id="KW-1185">Reference proteome</keyword>
<accession>A0A8C9LA88</accession>
<organism evidence="2 3">
    <name type="scientific">Pavo cristatus</name>
    <name type="common">Indian peafowl</name>
    <name type="synonym">Blue peafowl</name>
    <dbReference type="NCBI Taxonomy" id="9049"/>
    <lineage>
        <taxon>Eukaryota</taxon>
        <taxon>Metazoa</taxon>
        <taxon>Chordata</taxon>
        <taxon>Craniata</taxon>
        <taxon>Vertebrata</taxon>
        <taxon>Euteleostomi</taxon>
        <taxon>Archelosauria</taxon>
        <taxon>Archosauria</taxon>
        <taxon>Dinosauria</taxon>
        <taxon>Saurischia</taxon>
        <taxon>Theropoda</taxon>
        <taxon>Coelurosauria</taxon>
        <taxon>Aves</taxon>
        <taxon>Neognathae</taxon>
        <taxon>Galloanserae</taxon>
        <taxon>Galliformes</taxon>
        <taxon>Phasianidae</taxon>
        <taxon>Phasianinae</taxon>
        <taxon>Pavo</taxon>
    </lineage>
</organism>
<evidence type="ECO:0000256" key="1">
    <source>
        <dbReference type="SAM" id="MobiDB-lite"/>
    </source>
</evidence>
<proteinExistence type="predicted"/>
<dbReference type="Proteomes" id="UP000694428">
    <property type="component" value="Unplaced"/>
</dbReference>
<evidence type="ECO:0000313" key="2">
    <source>
        <dbReference type="Ensembl" id="ENSPSTP00000012453.1"/>
    </source>
</evidence>